<organism evidence="2 3">
    <name type="scientific">Aureobasidium melanogenum</name>
    <name type="common">Aureobasidium pullulans var. melanogenum</name>
    <dbReference type="NCBI Taxonomy" id="46634"/>
    <lineage>
        <taxon>Eukaryota</taxon>
        <taxon>Fungi</taxon>
        <taxon>Dikarya</taxon>
        <taxon>Ascomycota</taxon>
        <taxon>Pezizomycotina</taxon>
        <taxon>Dothideomycetes</taxon>
        <taxon>Dothideomycetidae</taxon>
        <taxon>Dothideales</taxon>
        <taxon>Saccotheciaceae</taxon>
        <taxon>Aureobasidium</taxon>
    </lineage>
</organism>
<feature type="compositionally biased region" description="Basic and acidic residues" evidence="1">
    <location>
        <begin position="39"/>
        <end position="50"/>
    </location>
</feature>
<dbReference type="Proteomes" id="UP000779574">
    <property type="component" value="Unassembled WGS sequence"/>
</dbReference>
<evidence type="ECO:0000256" key="1">
    <source>
        <dbReference type="SAM" id="MobiDB-lite"/>
    </source>
</evidence>
<protein>
    <submittedName>
        <fullName evidence="2">Uncharacterized protein</fullName>
    </submittedName>
</protein>
<gene>
    <name evidence="2" type="ORF">KCU76_g8419</name>
</gene>
<feature type="compositionally biased region" description="Polar residues" evidence="1">
    <location>
        <begin position="26"/>
        <end position="38"/>
    </location>
</feature>
<dbReference type="AlphaFoldDB" id="A0A9P8J893"/>
<feature type="region of interest" description="Disordered" evidence="1">
    <location>
        <begin position="1"/>
        <end position="91"/>
    </location>
</feature>
<name>A0A9P8J893_AURME</name>
<evidence type="ECO:0000313" key="2">
    <source>
        <dbReference type="EMBL" id="KAG9690091.1"/>
    </source>
</evidence>
<feature type="compositionally biased region" description="Acidic residues" evidence="1">
    <location>
        <begin position="7"/>
        <end position="20"/>
    </location>
</feature>
<evidence type="ECO:0000313" key="3">
    <source>
        <dbReference type="Proteomes" id="UP000779574"/>
    </source>
</evidence>
<comment type="caution">
    <text evidence="2">The sequence shown here is derived from an EMBL/GenBank/DDBJ whole genome shotgun (WGS) entry which is preliminary data.</text>
</comment>
<dbReference type="EMBL" id="JAHFXF010000323">
    <property type="protein sequence ID" value="KAG9690091.1"/>
    <property type="molecule type" value="Genomic_DNA"/>
</dbReference>
<feature type="non-terminal residue" evidence="2">
    <location>
        <position position="1"/>
    </location>
</feature>
<accession>A0A9P8J893</accession>
<reference evidence="2" key="2">
    <citation type="submission" date="2021-08" db="EMBL/GenBank/DDBJ databases">
        <authorList>
            <person name="Gostincar C."/>
            <person name="Sun X."/>
            <person name="Song Z."/>
            <person name="Gunde-Cimerman N."/>
        </authorList>
    </citation>
    <scope>NUCLEOTIDE SEQUENCE</scope>
    <source>
        <strain evidence="2">EXF-9911</strain>
    </source>
</reference>
<sequence>MTAYLNESDDEELAEEDMADMDWLNPTEQKINTPNQTHFEVKNARLETASKKPPVPASPQPDKQSKPTAAPTSRREGGEQVGDSTQPMLKTLGAASESLTCCPSSIALSASYLPGQ</sequence>
<proteinExistence type="predicted"/>
<reference evidence="2" key="1">
    <citation type="journal article" date="2021" name="J Fungi (Basel)">
        <title>Virulence traits and population genomics of the black yeast Aureobasidium melanogenum.</title>
        <authorList>
            <person name="Cernosa A."/>
            <person name="Sun X."/>
            <person name="Gostincar C."/>
            <person name="Fang C."/>
            <person name="Gunde-Cimerman N."/>
            <person name="Song Z."/>
        </authorList>
    </citation>
    <scope>NUCLEOTIDE SEQUENCE</scope>
    <source>
        <strain evidence="2">EXF-9911</strain>
    </source>
</reference>